<comment type="caution">
    <text evidence="1">The sequence shown here is derived from an EMBL/GenBank/DDBJ whole genome shotgun (WGS) entry which is preliminary data.</text>
</comment>
<dbReference type="EMBL" id="MU274911">
    <property type="protein sequence ID" value="KAI0089156.1"/>
    <property type="molecule type" value="Genomic_DNA"/>
</dbReference>
<sequence>MNSLTYLSRQFDVLAAARTPPSTPSIEHGQLFAEGDRVAASPLKRVQTWSQKSFVPTPSPTNSSSASASPWSLRRSYSSPADVNPAEPSTSTIPSTPTRPAPIPSGSRPPVESIFYRIFFVRILLTLWHYALGLWRSMAIRFTSRVSRSTVAGEEKPPIQVHPEIPTPPPLPLPMFNLPSLSRNNTDPGVIFIDSKSPSLVPGPVPSATSVDIGEQPRTSTPPSSVTRKTPLHFPKTLVLDLDETLIHSTSRPMDCGASGGILNSLGVGRRNKGVGHTVEVVLGGRSTLYHVYKRPFVDYFLRKVSTWYTLVIFTASMQEYADPVIDWLDAGRGILGRRLFRESCTQLPNGNYTKDLSIIEQDLSRVCLVDNSPVCYSMNESNGIPIEGWINDPHDEALLDLLPVLDSLRFTSDVRRVLGIRGFGFIL</sequence>
<evidence type="ECO:0000313" key="1">
    <source>
        <dbReference type="EMBL" id="KAI0089156.1"/>
    </source>
</evidence>
<evidence type="ECO:0000313" key="2">
    <source>
        <dbReference type="Proteomes" id="UP001055072"/>
    </source>
</evidence>
<dbReference type="Proteomes" id="UP001055072">
    <property type="component" value="Unassembled WGS sequence"/>
</dbReference>
<reference evidence="1" key="1">
    <citation type="journal article" date="2021" name="Environ. Microbiol.">
        <title>Gene family expansions and transcriptome signatures uncover fungal adaptations to wood decay.</title>
        <authorList>
            <person name="Hage H."/>
            <person name="Miyauchi S."/>
            <person name="Viragh M."/>
            <person name="Drula E."/>
            <person name="Min B."/>
            <person name="Chaduli D."/>
            <person name="Navarro D."/>
            <person name="Favel A."/>
            <person name="Norest M."/>
            <person name="Lesage-Meessen L."/>
            <person name="Balint B."/>
            <person name="Merenyi Z."/>
            <person name="de Eugenio L."/>
            <person name="Morin E."/>
            <person name="Martinez A.T."/>
            <person name="Baldrian P."/>
            <person name="Stursova M."/>
            <person name="Martinez M.J."/>
            <person name="Novotny C."/>
            <person name="Magnuson J.K."/>
            <person name="Spatafora J.W."/>
            <person name="Maurice S."/>
            <person name="Pangilinan J."/>
            <person name="Andreopoulos W."/>
            <person name="LaButti K."/>
            <person name="Hundley H."/>
            <person name="Na H."/>
            <person name="Kuo A."/>
            <person name="Barry K."/>
            <person name="Lipzen A."/>
            <person name="Henrissat B."/>
            <person name="Riley R."/>
            <person name="Ahrendt S."/>
            <person name="Nagy L.G."/>
            <person name="Grigoriev I.V."/>
            <person name="Martin F."/>
            <person name="Rosso M.N."/>
        </authorList>
    </citation>
    <scope>NUCLEOTIDE SEQUENCE</scope>
    <source>
        <strain evidence="1">CBS 384.51</strain>
    </source>
</reference>
<keyword evidence="2" id="KW-1185">Reference proteome</keyword>
<protein>
    <submittedName>
        <fullName evidence="1">NLI interacting factor-like phosphatase-domain-containing protein</fullName>
    </submittedName>
</protein>
<proteinExistence type="predicted"/>
<organism evidence="1 2">
    <name type="scientific">Irpex rosettiformis</name>
    <dbReference type="NCBI Taxonomy" id="378272"/>
    <lineage>
        <taxon>Eukaryota</taxon>
        <taxon>Fungi</taxon>
        <taxon>Dikarya</taxon>
        <taxon>Basidiomycota</taxon>
        <taxon>Agaricomycotina</taxon>
        <taxon>Agaricomycetes</taxon>
        <taxon>Polyporales</taxon>
        <taxon>Irpicaceae</taxon>
        <taxon>Irpex</taxon>
    </lineage>
</organism>
<gene>
    <name evidence="1" type="ORF">BDY19DRAFT_889924</name>
</gene>
<accession>A0ACB8U4P1</accession>
<name>A0ACB8U4P1_9APHY</name>